<accession>A0A7H9B2E4</accession>
<keyword evidence="3 6" id="KW-0802">TPR repeat</keyword>
<dbReference type="SUPFAM" id="SSF47973">
    <property type="entry name" value="Ribosomal protein S7"/>
    <property type="match status" value="1"/>
</dbReference>
<organism evidence="8 9">
    <name type="scientific">Zygotorulaspora mrakii</name>
    <name type="common">Zygosaccharomyces mrakii</name>
    <dbReference type="NCBI Taxonomy" id="42260"/>
    <lineage>
        <taxon>Eukaryota</taxon>
        <taxon>Fungi</taxon>
        <taxon>Dikarya</taxon>
        <taxon>Ascomycota</taxon>
        <taxon>Saccharomycotina</taxon>
        <taxon>Saccharomycetes</taxon>
        <taxon>Saccharomycetales</taxon>
        <taxon>Saccharomycetaceae</taxon>
        <taxon>Zygotorulaspora</taxon>
    </lineage>
</organism>
<dbReference type="RefSeq" id="XP_037143660.1">
    <property type="nucleotide sequence ID" value="XM_037287765.1"/>
</dbReference>
<dbReference type="EMBL" id="CP058606">
    <property type="protein sequence ID" value="QLG71932.1"/>
    <property type="molecule type" value="Genomic_DNA"/>
</dbReference>
<comment type="similarity">
    <text evidence="1">Belongs to the universal ribosomal protein uS7 family.</text>
</comment>
<name>A0A7H9B2E4_ZYGMR</name>
<proteinExistence type="inferred from homology"/>
<evidence type="ECO:0000313" key="9">
    <source>
        <dbReference type="Proteomes" id="UP000509704"/>
    </source>
</evidence>
<evidence type="ECO:0000313" key="8">
    <source>
        <dbReference type="EMBL" id="QLG71932.1"/>
    </source>
</evidence>
<keyword evidence="9" id="KW-1185">Reference proteome</keyword>
<dbReference type="GeneID" id="59235629"/>
<dbReference type="PIRSF" id="PIRSF000422">
    <property type="entry name" value="N-terminal-AcTrfase-A_aux_su"/>
    <property type="match status" value="1"/>
</dbReference>
<evidence type="ECO:0000256" key="2">
    <source>
        <dbReference type="ARBA" id="ARBA00022737"/>
    </source>
</evidence>
<reference evidence="8 9" key="1">
    <citation type="submission" date="2020-07" db="EMBL/GenBank/DDBJ databases">
        <title>The yeast mating-type switching endonuclease HO is a domesticated member of an unorthodox homing genetic element family.</title>
        <authorList>
            <person name="Coughlan A.Y."/>
            <person name="Lombardi L."/>
            <person name="Braun-Galleani S."/>
            <person name="Martos A.R."/>
            <person name="Galeote V."/>
            <person name="Bigey F."/>
            <person name="Dequin S."/>
            <person name="Byrne K.P."/>
            <person name="Wolfe K.H."/>
        </authorList>
    </citation>
    <scope>NUCLEOTIDE SEQUENCE [LARGE SCALE GENOMIC DNA]</scope>
    <source>
        <strain evidence="8 9">NRRL Y-6702</strain>
    </source>
</reference>
<evidence type="ECO:0008006" key="10">
    <source>
        <dbReference type="Google" id="ProtNLM"/>
    </source>
</evidence>
<keyword evidence="5" id="KW-0687">Ribonucleoprotein</keyword>
<dbReference type="InterPro" id="IPR011990">
    <property type="entry name" value="TPR-like_helical_dom_sf"/>
</dbReference>
<dbReference type="Proteomes" id="UP000509704">
    <property type="component" value="Chromosome 3"/>
</dbReference>
<dbReference type="AlphaFoldDB" id="A0A7H9B2E4"/>
<dbReference type="PANTHER" id="PTHR22767:SF2">
    <property type="entry name" value="N(ALPHA)-ACETYLTRANSFERASE 15_16, ISOFORM A"/>
    <property type="match status" value="1"/>
</dbReference>
<dbReference type="KEGG" id="zmk:HG535_0C02840"/>
<evidence type="ECO:0000256" key="7">
    <source>
        <dbReference type="SAM" id="Coils"/>
    </source>
</evidence>
<keyword evidence="7" id="KW-0175">Coiled coil</keyword>
<dbReference type="OrthoDB" id="10263032at2759"/>
<dbReference type="PANTHER" id="PTHR22767">
    <property type="entry name" value="N-TERMINAL ACETYLTRANSFERASE-RELATED"/>
    <property type="match status" value="1"/>
</dbReference>
<keyword evidence="4" id="KW-0689">Ribosomal protein</keyword>
<dbReference type="GO" id="GO:0031415">
    <property type="term" value="C:NatA complex"/>
    <property type="evidence" value="ECO:0007669"/>
    <property type="project" value="TreeGrafter"/>
</dbReference>
<protein>
    <recommendedName>
        <fullName evidence="10">N-terminal acetyltransferase A complex subunit NAT1</fullName>
    </recommendedName>
</protein>
<dbReference type="InterPro" id="IPR021183">
    <property type="entry name" value="NatA_aux_su"/>
</dbReference>
<dbReference type="SUPFAM" id="SSF48452">
    <property type="entry name" value="TPR-like"/>
    <property type="match status" value="2"/>
</dbReference>
<feature type="repeat" description="TPR" evidence="6">
    <location>
        <begin position="241"/>
        <end position="274"/>
    </location>
</feature>
<evidence type="ECO:0000256" key="4">
    <source>
        <dbReference type="ARBA" id="ARBA00022980"/>
    </source>
</evidence>
<evidence type="ECO:0000256" key="6">
    <source>
        <dbReference type="PROSITE-ProRule" id="PRU00339"/>
    </source>
</evidence>
<keyword evidence="2" id="KW-0677">Repeat</keyword>
<dbReference type="Gene3D" id="1.25.40.1040">
    <property type="match status" value="1"/>
</dbReference>
<dbReference type="InterPro" id="IPR036823">
    <property type="entry name" value="Ribosomal_uS7_dom_sf"/>
</dbReference>
<dbReference type="GO" id="GO:1990904">
    <property type="term" value="C:ribonucleoprotein complex"/>
    <property type="evidence" value="ECO:0007669"/>
    <property type="project" value="UniProtKB-KW"/>
</dbReference>
<dbReference type="PROSITE" id="PS50005">
    <property type="entry name" value="TPR"/>
    <property type="match status" value="1"/>
</dbReference>
<gene>
    <name evidence="8" type="ORF">HG535_0C02840</name>
</gene>
<evidence type="ECO:0000256" key="3">
    <source>
        <dbReference type="ARBA" id="ARBA00022803"/>
    </source>
</evidence>
<dbReference type="GO" id="GO:0005840">
    <property type="term" value="C:ribosome"/>
    <property type="evidence" value="ECO:0007669"/>
    <property type="project" value="UniProtKB-KW"/>
</dbReference>
<evidence type="ECO:0000256" key="1">
    <source>
        <dbReference type="ARBA" id="ARBA00007151"/>
    </source>
</evidence>
<dbReference type="Pfam" id="PF12569">
    <property type="entry name" value="NatA_aux_su"/>
    <property type="match status" value="2"/>
</dbReference>
<dbReference type="InterPro" id="IPR019734">
    <property type="entry name" value="TPR_rpt"/>
</dbReference>
<dbReference type="SMART" id="SM00028">
    <property type="entry name" value="TPR"/>
    <property type="match status" value="4"/>
</dbReference>
<dbReference type="Gene3D" id="1.25.40.1010">
    <property type="match status" value="1"/>
</dbReference>
<sequence>MSKKRGAKPKGLPLFGRGKEQTQFLEALKLYEGKSYKKSIKILDGVLKKDSHFVDALALKGLDLLSTGEKTEASSLIKNALSKIEGTTASPICCHVLGIYMRTSKNYAESAKWFHASLNNGSNNMQIYRDLASLESQIGDFKGALVSRKKYWESFPGYRSNWTSLAIAQDMNGEHQQAVNTLTQFEKLVEGKIGDSELYEHNECLLYKNDILYRAAGDNKGKLVNAMSNLKAIEPSVYDKYDLLELKASIHMKMGELKEASKVYRMLIKRNPDNFTYYRLLEISLGIHGDNNLRKTLYEKLQKFYPRSEPPKFMPLTFTENVDELETKLEEYVRPQLARGVPATFCNVKPLYRNRRSIVAPLLEKIVSNYFKELNPTNDPLPYIWTCYYLAQHYLFMKDFQKSQDFIDKAIKHTPTLVELYIFKGRVLKHLGLLDEAAETLERGRKLDLQDRFINTKTVKYYLRAKNIEKAVEIASLFTKNDESVNGVKDLHQVEAAWFIIEQAEAYYKLYRDSERKLKEYLNEMSTKKSAEKEENNKNGTDETGENFIRVLKNYEWQVNKYCGLSLKRFYAISKIYQQFEDDQMDFHSYCMRKGTPRAYVDMLKWGKTIYTQPIYVRAMKGAFKIYNKLYNDSKNLNENEQIENLVEKVMQEHSKKSKKENSVLNKRKEEEKKTVIAYPESDDKDPYGIDLVKSNSPMDAFMEQFYENYNRQAKEQERDYEFEFDYQYSNGKLALCLSALSKYTKYGHNSGLIGAMTIVLLLATKEDTKFDTIAKKVALKGCESIIEKFPVHERDNSDFDWLDFFQKNFDYHNLHALLFLHQYKVVESSRTKELILNELANKEPLIQNTVLQYEI</sequence>
<feature type="coiled-coil region" evidence="7">
    <location>
        <begin position="504"/>
        <end position="531"/>
    </location>
</feature>
<evidence type="ECO:0000256" key="5">
    <source>
        <dbReference type="ARBA" id="ARBA00023274"/>
    </source>
</evidence>